<dbReference type="Proteomes" id="UP001566132">
    <property type="component" value="Unassembled WGS sequence"/>
</dbReference>
<evidence type="ECO:0000313" key="3">
    <source>
        <dbReference type="Proteomes" id="UP001566132"/>
    </source>
</evidence>
<protein>
    <recommendedName>
        <fullName evidence="1">Borealin C-terminal domain-containing protein</fullName>
    </recommendedName>
</protein>
<dbReference type="Pfam" id="PF10512">
    <property type="entry name" value="Borealin"/>
    <property type="match status" value="1"/>
</dbReference>
<dbReference type="AlphaFoldDB" id="A0ABD1F6F9"/>
<gene>
    <name evidence="2" type="ORF">ABEB36_002523</name>
</gene>
<dbReference type="EMBL" id="JBDJPC010000002">
    <property type="protein sequence ID" value="KAL1513043.1"/>
    <property type="molecule type" value="Genomic_DNA"/>
</dbReference>
<accession>A0ABD1F6F9</accession>
<comment type="caution">
    <text evidence="2">The sequence shown here is derived from an EMBL/GenBank/DDBJ whole genome shotgun (WGS) entry which is preliminary data.</text>
</comment>
<sequence>MTKSFNNSTGSPLMVSGGAGPEHCANINILIGEEILTVLPTSTIADSEIPDIPDETKKQLEILKHNVTKLSEKLL</sequence>
<evidence type="ECO:0000313" key="2">
    <source>
        <dbReference type="EMBL" id="KAL1513043.1"/>
    </source>
</evidence>
<proteinExistence type="predicted"/>
<keyword evidence="3" id="KW-1185">Reference proteome</keyword>
<reference evidence="2 3" key="1">
    <citation type="submission" date="2024-05" db="EMBL/GenBank/DDBJ databases">
        <title>Genetic variation in Jamaican populations of the coffee berry borer (Hypothenemus hampei).</title>
        <authorList>
            <person name="Errbii M."/>
            <person name="Myrie A."/>
        </authorList>
    </citation>
    <scope>NUCLEOTIDE SEQUENCE [LARGE SCALE GENOMIC DNA]</scope>
    <source>
        <strain evidence="2">JA-Hopewell-2020-01-JO</strain>
        <tissue evidence="2">Whole body</tissue>
    </source>
</reference>
<organism evidence="2 3">
    <name type="scientific">Hypothenemus hampei</name>
    <name type="common">Coffee berry borer</name>
    <dbReference type="NCBI Taxonomy" id="57062"/>
    <lineage>
        <taxon>Eukaryota</taxon>
        <taxon>Metazoa</taxon>
        <taxon>Ecdysozoa</taxon>
        <taxon>Arthropoda</taxon>
        <taxon>Hexapoda</taxon>
        <taxon>Insecta</taxon>
        <taxon>Pterygota</taxon>
        <taxon>Neoptera</taxon>
        <taxon>Endopterygota</taxon>
        <taxon>Coleoptera</taxon>
        <taxon>Polyphaga</taxon>
        <taxon>Cucujiformia</taxon>
        <taxon>Curculionidae</taxon>
        <taxon>Scolytinae</taxon>
        <taxon>Hypothenemus</taxon>
    </lineage>
</organism>
<name>A0ABD1F6F9_HYPHA</name>
<dbReference type="InterPro" id="IPR046466">
    <property type="entry name" value="Borealin_C"/>
</dbReference>
<evidence type="ECO:0000259" key="1">
    <source>
        <dbReference type="Pfam" id="PF10512"/>
    </source>
</evidence>
<feature type="domain" description="Borealin C-terminal" evidence="1">
    <location>
        <begin position="8"/>
        <end position="71"/>
    </location>
</feature>